<sequence length="118" mass="13404">MQTVLNGVPIEQKEKIEEILQIMADKYSRDLLRVTQNFPKSAFKIADETGIPISTVYRRIQKLQNNDAIRVSGEITMEGKKHFLYQSKVKAISSKVTGEFIHVEVIPNPPTAPHKWGV</sequence>
<dbReference type="InterPro" id="IPR036388">
    <property type="entry name" value="WH-like_DNA-bd_sf"/>
</dbReference>
<gene>
    <name evidence="1" type="ORF">METZ01_LOCUS213425</name>
</gene>
<name>A0A382FF14_9ZZZZ</name>
<reference evidence="1" key="1">
    <citation type="submission" date="2018-05" db="EMBL/GenBank/DDBJ databases">
        <authorList>
            <person name="Lanie J.A."/>
            <person name="Ng W.-L."/>
            <person name="Kazmierczak K.M."/>
            <person name="Andrzejewski T.M."/>
            <person name="Davidsen T.M."/>
            <person name="Wayne K.J."/>
            <person name="Tettelin H."/>
            <person name="Glass J.I."/>
            <person name="Rusch D."/>
            <person name="Podicherti R."/>
            <person name="Tsui H.-C.T."/>
            <person name="Winkler M.E."/>
        </authorList>
    </citation>
    <scope>NUCLEOTIDE SEQUENCE</scope>
</reference>
<accession>A0A382FF14</accession>
<dbReference type="EMBL" id="UINC01049153">
    <property type="protein sequence ID" value="SVB60571.1"/>
    <property type="molecule type" value="Genomic_DNA"/>
</dbReference>
<protein>
    <recommendedName>
        <fullName evidence="2">HTH iclR-type domain-containing protein</fullName>
    </recommendedName>
</protein>
<dbReference type="AlphaFoldDB" id="A0A382FF14"/>
<evidence type="ECO:0000313" key="1">
    <source>
        <dbReference type="EMBL" id="SVB60571.1"/>
    </source>
</evidence>
<organism evidence="1">
    <name type="scientific">marine metagenome</name>
    <dbReference type="NCBI Taxonomy" id="408172"/>
    <lineage>
        <taxon>unclassified sequences</taxon>
        <taxon>metagenomes</taxon>
        <taxon>ecological metagenomes</taxon>
    </lineage>
</organism>
<proteinExistence type="predicted"/>
<dbReference type="SUPFAM" id="SSF46785">
    <property type="entry name" value="Winged helix' DNA-binding domain"/>
    <property type="match status" value="1"/>
</dbReference>
<evidence type="ECO:0008006" key="2">
    <source>
        <dbReference type="Google" id="ProtNLM"/>
    </source>
</evidence>
<dbReference type="Gene3D" id="1.10.10.10">
    <property type="entry name" value="Winged helix-like DNA-binding domain superfamily/Winged helix DNA-binding domain"/>
    <property type="match status" value="1"/>
</dbReference>
<dbReference type="InterPro" id="IPR036390">
    <property type="entry name" value="WH_DNA-bd_sf"/>
</dbReference>